<organism evidence="1 2">
    <name type="scientific">Dallia pectoralis</name>
    <name type="common">Alaska blackfish</name>
    <dbReference type="NCBI Taxonomy" id="75939"/>
    <lineage>
        <taxon>Eukaryota</taxon>
        <taxon>Metazoa</taxon>
        <taxon>Chordata</taxon>
        <taxon>Craniata</taxon>
        <taxon>Vertebrata</taxon>
        <taxon>Euteleostomi</taxon>
        <taxon>Actinopterygii</taxon>
        <taxon>Neopterygii</taxon>
        <taxon>Teleostei</taxon>
        <taxon>Protacanthopterygii</taxon>
        <taxon>Esociformes</taxon>
        <taxon>Umbridae</taxon>
        <taxon>Dallia</taxon>
    </lineage>
</organism>
<comment type="caution">
    <text evidence="1">The sequence shown here is derived from an EMBL/GenBank/DDBJ whole genome shotgun (WGS) entry which is preliminary data.</text>
</comment>
<sequence>PIRLLSCLSDGESVPTVPTPAGTLSGAEGDRVEAVAGDGPWQWGGRVPSVTQHREGRWGFGWVWGSPGGPRGQRLGKQRPWLTGGPSVERGGRPGAGGGGGRRCSLRVWVLLGSLGLVFLTSLFFSVSLRGGVGLPYLDPPGWEESRRVKLVPSYAGAHRLHPLESVQQQKTCACPRCVGDPGVSDWFDENYDPDISPVWTQDNIQLPSDVYYWWVMLQPQFKPHTIQQVLLRLFQVIPGRSPYSSWDPARCLRCAVVGNSGNLRGAGYGPTIDGHNYIMRINLAPTVGYEEDAGSHTTHHFMYPESAKNLAANVSFVLVPFKTLDLLWITSALSTGQIRFTYAPVKQFLRVDKDKVQIFNPAFFKYIHDHWTRHHGRYPSTGMLVLFFALHVCDEVNVFGFGADSRGNWHHYWEQNRYSGEFRKTGVHDADFEAQIIDSLAKAGKITVFPGK</sequence>
<evidence type="ECO:0000313" key="2">
    <source>
        <dbReference type="Proteomes" id="UP001157502"/>
    </source>
</evidence>
<reference evidence="1" key="1">
    <citation type="submission" date="2021-05" db="EMBL/GenBank/DDBJ databases">
        <authorList>
            <person name="Pan Q."/>
            <person name="Jouanno E."/>
            <person name="Zahm M."/>
            <person name="Klopp C."/>
            <person name="Cabau C."/>
            <person name="Louis A."/>
            <person name="Berthelot C."/>
            <person name="Parey E."/>
            <person name="Roest Crollius H."/>
            <person name="Montfort J."/>
            <person name="Robinson-Rechavi M."/>
            <person name="Bouchez O."/>
            <person name="Lampietro C."/>
            <person name="Lopez Roques C."/>
            <person name="Donnadieu C."/>
            <person name="Postlethwait J."/>
            <person name="Bobe J."/>
            <person name="Dillon D."/>
            <person name="Chandos A."/>
            <person name="von Hippel F."/>
            <person name="Guiguen Y."/>
        </authorList>
    </citation>
    <scope>NUCLEOTIDE SEQUENCE</scope>
    <source>
        <strain evidence="1">YG-Jan2019</strain>
    </source>
</reference>
<name>A0ACC2G3K4_DALPE</name>
<evidence type="ECO:0000313" key="1">
    <source>
        <dbReference type="EMBL" id="KAJ7998194.1"/>
    </source>
</evidence>
<gene>
    <name evidence="1" type="ORF">DPEC_G00220060</name>
</gene>
<proteinExistence type="predicted"/>
<dbReference type="Proteomes" id="UP001157502">
    <property type="component" value="Chromosome 18"/>
</dbReference>
<protein>
    <submittedName>
        <fullName evidence="1">Uncharacterized protein</fullName>
    </submittedName>
</protein>
<accession>A0ACC2G3K4</accession>
<feature type="non-terminal residue" evidence="1">
    <location>
        <position position="1"/>
    </location>
</feature>
<dbReference type="EMBL" id="CM055745">
    <property type="protein sequence ID" value="KAJ7998194.1"/>
    <property type="molecule type" value="Genomic_DNA"/>
</dbReference>
<keyword evidence="2" id="KW-1185">Reference proteome</keyword>